<proteinExistence type="predicted"/>
<accession>A0ABD1PUZ0</accession>
<organism evidence="1 2">
    <name type="scientific">Abeliophyllum distichum</name>
    <dbReference type="NCBI Taxonomy" id="126358"/>
    <lineage>
        <taxon>Eukaryota</taxon>
        <taxon>Viridiplantae</taxon>
        <taxon>Streptophyta</taxon>
        <taxon>Embryophyta</taxon>
        <taxon>Tracheophyta</taxon>
        <taxon>Spermatophyta</taxon>
        <taxon>Magnoliopsida</taxon>
        <taxon>eudicotyledons</taxon>
        <taxon>Gunneridae</taxon>
        <taxon>Pentapetalae</taxon>
        <taxon>asterids</taxon>
        <taxon>lamiids</taxon>
        <taxon>Lamiales</taxon>
        <taxon>Oleaceae</taxon>
        <taxon>Forsythieae</taxon>
        <taxon>Abeliophyllum</taxon>
    </lineage>
</organism>
<reference evidence="2" key="1">
    <citation type="submission" date="2024-07" db="EMBL/GenBank/DDBJ databases">
        <title>Two chromosome-level genome assemblies of Korean endemic species Abeliophyllum distichum and Forsythia ovata (Oleaceae).</title>
        <authorList>
            <person name="Jang H."/>
        </authorList>
    </citation>
    <scope>NUCLEOTIDE SEQUENCE [LARGE SCALE GENOMIC DNA]</scope>
</reference>
<dbReference type="Proteomes" id="UP001604336">
    <property type="component" value="Unassembled WGS sequence"/>
</dbReference>
<evidence type="ECO:0000313" key="1">
    <source>
        <dbReference type="EMBL" id="KAL2466361.1"/>
    </source>
</evidence>
<sequence>MLVNLATSETEEVGQISMDDILDSQIFESSSEVSIVEKFEEFSISKEDNSKQMRIWCGLEPEMKRSFKEFLRANVDGFAWKHSDMVGIDPQVSCHASKIDFQVNE</sequence>
<comment type="caution">
    <text evidence="1">The sequence shown here is derived from an EMBL/GenBank/DDBJ whole genome shotgun (WGS) entry which is preliminary data.</text>
</comment>
<keyword evidence="2" id="KW-1185">Reference proteome</keyword>
<dbReference type="EMBL" id="JBFOLK010000013">
    <property type="protein sequence ID" value="KAL2466361.1"/>
    <property type="molecule type" value="Genomic_DNA"/>
</dbReference>
<dbReference type="AlphaFoldDB" id="A0ABD1PUZ0"/>
<name>A0ABD1PUZ0_9LAMI</name>
<evidence type="ECO:0000313" key="2">
    <source>
        <dbReference type="Proteomes" id="UP001604336"/>
    </source>
</evidence>
<protein>
    <submittedName>
        <fullName evidence="1">Uncharacterized protein</fullName>
    </submittedName>
</protein>
<gene>
    <name evidence="1" type="ORF">Adt_42212</name>
</gene>